<dbReference type="PANTHER" id="PTHR44259">
    <property type="entry name" value="OS07G0183000 PROTEIN-RELATED"/>
    <property type="match status" value="1"/>
</dbReference>
<evidence type="ECO:0000313" key="3">
    <source>
        <dbReference type="Proteomes" id="UP000323000"/>
    </source>
</evidence>
<dbReference type="Proteomes" id="UP000323000">
    <property type="component" value="Chromosome 11"/>
</dbReference>
<accession>A0A5C7H2P2</accession>
<dbReference type="AlphaFoldDB" id="A0A5C7H2P2"/>
<feature type="domain" description="KIB1-4 beta-propeller" evidence="1">
    <location>
        <begin position="37"/>
        <end position="285"/>
    </location>
</feature>
<dbReference type="OrthoDB" id="642536at2759"/>
<reference evidence="3" key="1">
    <citation type="journal article" date="2019" name="Gigascience">
        <title>De novo genome assembly of the endangered Acer yangbiense, a plant species with extremely small populations endemic to Yunnan Province, China.</title>
        <authorList>
            <person name="Yang J."/>
            <person name="Wariss H.M."/>
            <person name="Tao L."/>
            <person name="Zhang R."/>
            <person name="Yun Q."/>
            <person name="Hollingsworth P."/>
            <person name="Dao Z."/>
            <person name="Luo G."/>
            <person name="Guo H."/>
            <person name="Ma Y."/>
            <person name="Sun W."/>
        </authorList>
    </citation>
    <scope>NUCLEOTIDE SEQUENCE [LARGE SCALE GENOMIC DNA]</scope>
    <source>
        <strain evidence="3">cv. Malutang</strain>
    </source>
</reference>
<organism evidence="2 3">
    <name type="scientific">Acer yangbiense</name>
    <dbReference type="NCBI Taxonomy" id="1000413"/>
    <lineage>
        <taxon>Eukaryota</taxon>
        <taxon>Viridiplantae</taxon>
        <taxon>Streptophyta</taxon>
        <taxon>Embryophyta</taxon>
        <taxon>Tracheophyta</taxon>
        <taxon>Spermatophyta</taxon>
        <taxon>Magnoliopsida</taxon>
        <taxon>eudicotyledons</taxon>
        <taxon>Gunneridae</taxon>
        <taxon>Pentapetalae</taxon>
        <taxon>rosids</taxon>
        <taxon>malvids</taxon>
        <taxon>Sapindales</taxon>
        <taxon>Sapindaceae</taxon>
        <taxon>Hippocastanoideae</taxon>
        <taxon>Acereae</taxon>
        <taxon>Acer</taxon>
    </lineage>
</organism>
<proteinExistence type="predicted"/>
<dbReference type="EMBL" id="VAHF01000011">
    <property type="protein sequence ID" value="TXG51284.1"/>
    <property type="molecule type" value="Genomic_DNA"/>
</dbReference>
<dbReference type="PANTHER" id="PTHR44259:SF108">
    <property type="entry name" value="F-BOX PROTEIN SKIP23-LIKE"/>
    <property type="match status" value="1"/>
</dbReference>
<protein>
    <recommendedName>
        <fullName evidence="1">KIB1-4 beta-propeller domain-containing protein</fullName>
    </recommendedName>
</protein>
<dbReference type="Pfam" id="PF03478">
    <property type="entry name" value="Beta-prop_KIB1-4"/>
    <property type="match status" value="1"/>
</dbReference>
<dbReference type="InterPro" id="IPR005174">
    <property type="entry name" value="KIB1-4_b-propeller"/>
</dbReference>
<evidence type="ECO:0000313" key="2">
    <source>
        <dbReference type="EMBL" id="TXG51284.1"/>
    </source>
</evidence>
<keyword evidence="3" id="KW-1185">Reference proteome</keyword>
<comment type="caution">
    <text evidence="2">The sequence shown here is derived from an EMBL/GenBank/DDBJ whole genome shotgun (WGS) entry which is preliminary data.</text>
</comment>
<dbReference type="InterPro" id="IPR050942">
    <property type="entry name" value="F-box_BR-signaling"/>
</dbReference>
<sequence length="340" mass="38815">MASTSWRAAASEKKDDFKFKSPCLLFAPEKDTNLCNFFSFQTETVARQLTSPELQGKKYLSSKGWILTITQDWSSTTLFHPCSRLQIQLPKVTMIQDWDDDYVRKLAYYKSSDEAWTRIDTWYGAVSDFTFYNGKLYAIDYLGRIMSCDIEGDNPTIGQLGTTLPGELVHNILEKLYIVESSESDTLLVISQEGVQVRPIDEEAEEERYTYGTYAFQVFKVYLSTNTWIEIKDLGNRAVFLGHNSSFSFEASDISGCKSNCIYFTDDCQESYSSHEEQEGEEQEEGEDFRIYDVRDGTIVLHEGGGGGKDIGIYDIRDGTIVSHFKCDSYHPINPPMWLE</sequence>
<name>A0A5C7H2P2_9ROSI</name>
<gene>
    <name evidence="2" type="ORF">EZV62_023808</name>
</gene>
<evidence type="ECO:0000259" key="1">
    <source>
        <dbReference type="Pfam" id="PF03478"/>
    </source>
</evidence>